<dbReference type="InterPro" id="IPR036264">
    <property type="entry name" value="Bact_exopeptidase_dim_dom"/>
</dbReference>
<reference evidence="7 8" key="1">
    <citation type="submission" date="2017-11" db="EMBL/GenBank/DDBJ databases">
        <title>Evolution of Phototrophy in the Chloroflexi Phylum Driven by Horizontal Gene Transfer.</title>
        <authorList>
            <person name="Ward L.M."/>
            <person name="Hemp J."/>
            <person name="Shih P.M."/>
            <person name="Mcglynn S.E."/>
            <person name="Fischer W."/>
        </authorList>
    </citation>
    <scope>NUCLEOTIDE SEQUENCE [LARGE SCALE GENOMIC DNA]</scope>
    <source>
        <strain evidence="7">JP3_7</strain>
    </source>
</reference>
<dbReference type="GO" id="GO:0016787">
    <property type="term" value="F:hydrolase activity"/>
    <property type="evidence" value="ECO:0007669"/>
    <property type="project" value="UniProtKB-KW"/>
</dbReference>
<dbReference type="PANTHER" id="PTHR43808">
    <property type="entry name" value="ACETYLORNITHINE DEACETYLASE"/>
    <property type="match status" value="1"/>
</dbReference>
<dbReference type="InterPro" id="IPR011650">
    <property type="entry name" value="Peptidase_M20_dimer"/>
</dbReference>
<comment type="cofactor">
    <cofactor evidence="1">
        <name>Zn(2+)</name>
        <dbReference type="ChEBI" id="CHEBI:29105"/>
    </cofactor>
</comment>
<proteinExistence type="inferred from homology"/>
<dbReference type="EMBL" id="PGTN01000057">
    <property type="protein sequence ID" value="PJF47281.1"/>
    <property type="molecule type" value="Genomic_DNA"/>
</dbReference>
<evidence type="ECO:0000256" key="5">
    <source>
        <dbReference type="ARBA" id="ARBA00022833"/>
    </source>
</evidence>
<dbReference type="Pfam" id="PF01546">
    <property type="entry name" value="Peptidase_M20"/>
    <property type="match status" value="1"/>
</dbReference>
<evidence type="ECO:0000259" key="6">
    <source>
        <dbReference type="Pfam" id="PF07687"/>
    </source>
</evidence>
<accession>A0A2M8QBV0</accession>
<comment type="similarity">
    <text evidence="2">Belongs to the peptidase M20A family.</text>
</comment>
<organism evidence="7 8">
    <name type="scientific">Candidatus Thermofonsia Clade 3 bacterium</name>
    <dbReference type="NCBI Taxonomy" id="2364212"/>
    <lineage>
        <taxon>Bacteria</taxon>
        <taxon>Bacillati</taxon>
        <taxon>Chloroflexota</taxon>
        <taxon>Candidatus Thermofontia</taxon>
        <taxon>Candidatus Thermofonsia Clade 3</taxon>
    </lineage>
</organism>
<dbReference type="Gene3D" id="3.30.70.360">
    <property type="match status" value="1"/>
</dbReference>
<dbReference type="Gene3D" id="3.40.630.10">
    <property type="entry name" value="Zn peptidases"/>
    <property type="match status" value="1"/>
</dbReference>
<evidence type="ECO:0000256" key="4">
    <source>
        <dbReference type="ARBA" id="ARBA00022801"/>
    </source>
</evidence>
<dbReference type="Proteomes" id="UP000230790">
    <property type="component" value="Unassembled WGS sequence"/>
</dbReference>
<dbReference type="Pfam" id="PF07687">
    <property type="entry name" value="M20_dimer"/>
    <property type="match status" value="1"/>
</dbReference>
<name>A0A2M8QBV0_9CHLR</name>
<dbReference type="PANTHER" id="PTHR43808:SF8">
    <property type="entry name" value="PEPTIDASE M20 DIMERISATION DOMAIN-CONTAINING PROTEIN"/>
    <property type="match status" value="1"/>
</dbReference>
<dbReference type="PIRSF" id="PIRSF036696">
    <property type="entry name" value="ACY-1"/>
    <property type="match status" value="1"/>
</dbReference>
<evidence type="ECO:0000256" key="3">
    <source>
        <dbReference type="ARBA" id="ARBA00022723"/>
    </source>
</evidence>
<gene>
    <name evidence="7" type="ORF">CUN48_09515</name>
</gene>
<keyword evidence="4" id="KW-0378">Hydrolase</keyword>
<dbReference type="Gene3D" id="1.10.150.900">
    <property type="match status" value="1"/>
</dbReference>
<evidence type="ECO:0000313" key="8">
    <source>
        <dbReference type="Proteomes" id="UP000230790"/>
    </source>
</evidence>
<dbReference type="InterPro" id="IPR001261">
    <property type="entry name" value="ArgE/DapE_CS"/>
</dbReference>
<dbReference type="InterPro" id="IPR002933">
    <property type="entry name" value="Peptidase_M20"/>
</dbReference>
<dbReference type="PROSITE" id="PS00758">
    <property type="entry name" value="ARGE_DAPE_CPG2_1"/>
    <property type="match status" value="1"/>
</dbReference>
<comment type="caution">
    <text evidence="7">The sequence shown here is derived from an EMBL/GenBank/DDBJ whole genome shotgun (WGS) entry which is preliminary data.</text>
</comment>
<sequence length="457" mass="49804">MPSAPPPNWQSLADDTVRYLRDLIRLDTSNPPGNEMRAAEYIARILRAAGIEPIVIETAPQRGNVIARIKGDGSAAPLLLYSHTDVVPVERERWTVDPFGGEVKDGFVYGRGALDMKGITAMQLAVFLAFAQSSRRGELGLRRDLILAATADEEADTNQGIGILVERHPDLLRAEYALSEFGGYSLHIDNRCFYPIQTAEKGNVWMRMVAHGRPGHASIPQADNAVVHLARAVDKLARTRLPARITPTARAFIAGLAEGIGGGQSIALRAWLDMDALREVPLHRLVGDPGLAAELYAITHDTVVPTVLRAGYKTNVVPSSAEATLDCRTLPGSTPDTLIEALRQSLGNDLPIEFEVDSSGEALEFPFDTPLFKLIERTLKQHDPQGIPLPYLMTGATDAKHVAKLGTICYGFSPMQFAPGESFFEMVHGHDERVAISALAWGVRVLYEVVRDFCATA</sequence>
<dbReference type="FunFam" id="1.10.150.900:FF:000002">
    <property type="entry name" value="M20/M25/M40 family peptidase"/>
    <property type="match status" value="1"/>
</dbReference>
<evidence type="ECO:0000256" key="1">
    <source>
        <dbReference type="ARBA" id="ARBA00001947"/>
    </source>
</evidence>
<dbReference type="InterPro" id="IPR050072">
    <property type="entry name" value="Peptidase_M20A"/>
</dbReference>
<evidence type="ECO:0000256" key="2">
    <source>
        <dbReference type="ARBA" id="ARBA00006247"/>
    </source>
</evidence>
<evidence type="ECO:0000313" key="7">
    <source>
        <dbReference type="EMBL" id="PJF47281.1"/>
    </source>
</evidence>
<dbReference type="SUPFAM" id="SSF55031">
    <property type="entry name" value="Bacterial exopeptidase dimerisation domain"/>
    <property type="match status" value="1"/>
</dbReference>
<dbReference type="NCBIfam" id="NF005913">
    <property type="entry name" value="PRK07906.1"/>
    <property type="match status" value="1"/>
</dbReference>
<keyword evidence="5" id="KW-0862">Zinc</keyword>
<dbReference type="SUPFAM" id="SSF53187">
    <property type="entry name" value="Zn-dependent exopeptidases"/>
    <property type="match status" value="1"/>
</dbReference>
<protein>
    <recommendedName>
        <fullName evidence="6">Peptidase M20 dimerisation domain-containing protein</fullName>
    </recommendedName>
</protein>
<dbReference type="AlphaFoldDB" id="A0A2M8QBV0"/>
<keyword evidence="3" id="KW-0479">Metal-binding</keyword>
<feature type="domain" description="Peptidase M20 dimerisation" evidence="6">
    <location>
        <begin position="198"/>
        <end position="350"/>
    </location>
</feature>
<dbReference type="GO" id="GO:0046872">
    <property type="term" value="F:metal ion binding"/>
    <property type="evidence" value="ECO:0007669"/>
    <property type="project" value="UniProtKB-KW"/>
</dbReference>